<accession>A0A968GEI9</accession>
<comment type="caution">
    <text evidence="1">The sequence shown here is derived from an EMBL/GenBank/DDBJ whole genome shotgun (WGS) entry which is preliminary data.</text>
</comment>
<dbReference type="RefSeq" id="WP_167704615.1">
    <property type="nucleotide sequence ID" value="NZ_CP118172.1"/>
</dbReference>
<evidence type="ECO:0000313" key="1">
    <source>
        <dbReference type="EMBL" id="NIZ47814.1"/>
    </source>
</evidence>
<dbReference type="CDD" id="cd06464">
    <property type="entry name" value="ACD_sHsps-like"/>
    <property type="match status" value="1"/>
</dbReference>
<evidence type="ECO:0000313" key="2">
    <source>
        <dbReference type="Proteomes" id="UP000752013"/>
    </source>
</evidence>
<keyword evidence="2" id="KW-1185">Reference proteome</keyword>
<dbReference type="AlphaFoldDB" id="A0A968GEI9"/>
<sequence length="177" mass="19662">MHGKVLAEDNIDGRFADNDLHRGTRGTRIEAREQNDVYFEIANAIAEARIAFDGTDEAQLAKAIIAIARREGSLNGIEVEMYQSPQSFRLADFGIPSGEYLASVSLQGDNPNDITLSYNIIANTLTLHAWYTNDQGKRVQGVPSQRSKGGFDKAFNLPWDGKRDGSRTKVSIFLRTR</sequence>
<gene>
    <name evidence="1" type="ORF">HCT46_07790</name>
</gene>
<proteinExistence type="predicted"/>
<reference evidence="1" key="1">
    <citation type="submission" date="2020-03" db="EMBL/GenBank/DDBJ databases">
        <title>Spirochaetal bacteria isolated from arthropods constitute a novel genus Entomospira genus novum within the order Spirochaetales.</title>
        <authorList>
            <person name="Grana-Miraglia L."/>
            <person name="Sikutova S."/>
            <person name="Fingerle V."/>
            <person name="Sing A."/>
            <person name="Castillo-Ramirez S."/>
            <person name="Margos G."/>
            <person name="Rudolf I."/>
        </authorList>
    </citation>
    <scope>NUCLEOTIDE SEQUENCE</scope>
    <source>
        <strain evidence="1">BR208</strain>
    </source>
</reference>
<protein>
    <submittedName>
        <fullName evidence="1">Uncharacterized protein</fullName>
    </submittedName>
</protein>
<dbReference type="EMBL" id="JAATLK010000005">
    <property type="protein sequence ID" value="NIZ47814.1"/>
    <property type="molecule type" value="Genomic_DNA"/>
</dbReference>
<name>A0A968GEI9_9SPIO</name>
<organism evidence="1 2">
    <name type="scientific">Entomospira nematocerorum</name>
    <dbReference type="NCBI Taxonomy" id="2719987"/>
    <lineage>
        <taxon>Bacteria</taxon>
        <taxon>Pseudomonadati</taxon>
        <taxon>Spirochaetota</taxon>
        <taxon>Spirochaetia</taxon>
        <taxon>Spirochaetales</taxon>
        <taxon>Spirochaetaceae</taxon>
        <taxon>Entomospira</taxon>
    </lineage>
</organism>
<dbReference type="Proteomes" id="UP000752013">
    <property type="component" value="Unassembled WGS sequence"/>
</dbReference>